<name>A0ABN3A014_9ACTN</name>
<gene>
    <name evidence="1" type="ORF">GCM10009727_54420</name>
</gene>
<organism evidence="1 2">
    <name type="scientific">Actinomadura napierensis</name>
    <dbReference type="NCBI Taxonomy" id="267854"/>
    <lineage>
        <taxon>Bacteria</taxon>
        <taxon>Bacillati</taxon>
        <taxon>Actinomycetota</taxon>
        <taxon>Actinomycetes</taxon>
        <taxon>Streptosporangiales</taxon>
        <taxon>Thermomonosporaceae</taxon>
        <taxon>Actinomadura</taxon>
    </lineage>
</organism>
<reference evidence="1 2" key="1">
    <citation type="journal article" date="2019" name="Int. J. Syst. Evol. Microbiol.">
        <title>The Global Catalogue of Microorganisms (GCM) 10K type strain sequencing project: providing services to taxonomists for standard genome sequencing and annotation.</title>
        <authorList>
            <consortium name="The Broad Institute Genomics Platform"/>
            <consortium name="The Broad Institute Genome Sequencing Center for Infectious Disease"/>
            <person name="Wu L."/>
            <person name="Ma J."/>
        </authorList>
    </citation>
    <scope>NUCLEOTIDE SEQUENCE [LARGE SCALE GENOMIC DNA]</scope>
    <source>
        <strain evidence="1 2">JCM 13850</strain>
    </source>
</reference>
<dbReference type="Proteomes" id="UP001501020">
    <property type="component" value="Unassembled WGS sequence"/>
</dbReference>
<accession>A0ABN3A014</accession>
<dbReference type="EMBL" id="BAAAMR010000054">
    <property type="protein sequence ID" value="GAA2150246.1"/>
    <property type="molecule type" value="Genomic_DNA"/>
</dbReference>
<sequence length="64" mass="7316">MGKDDEGHRGPVHTRCRLPVDPLADPHVSRVFVAAYWRKVTRTQEDFDLRFGVPVLPDCRATVE</sequence>
<evidence type="ECO:0000313" key="2">
    <source>
        <dbReference type="Proteomes" id="UP001501020"/>
    </source>
</evidence>
<comment type="caution">
    <text evidence="1">The sequence shown here is derived from an EMBL/GenBank/DDBJ whole genome shotgun (WGS) entry which is preliminary data.</text>
</comment>
<proteinExistence type="predicted"/>
<evidence type="ECO:0000313" key="1">
    <source>
        <dbReference type="EMBL" id="GAA2150246.1"/>
    </source>
</evidence>
<keyword evidence="2" id="KW-1185">Reference proteome</keyword>
<protein>
    <submittedName>
        <fullName evidence="1">Uncharacterized protein</fullName>
    </submittedName>
</protein>
<dbReference type="RefSeq" id="WP_344272901.1">
    <property type="nucleotide sequence ID" value="NZ_BAAAMR010000054.1"/>
</dbReference>